<keyword evidence="1" id="KW-0812">Transmembrane</keyword>
<feature type="transmembrane region" description="Helical" evidence="1">
    <location>
        <begin position="139"/>
        <end position="158"/>
    </location>
</feature>
<accession>A0A7S3PJQ2</accession>
<proteinExistence type="predicted"/>
<reference evidence="2" key="1">
    <citation type="submission" date="2021-01" db="EMBL/GenBank/DDBJ databases">
        <authorList>
            <person name="Corre E."/>
            <person name="Pelletier E."/>
            <person name="Niang G."/>
            <person name="Scheremetjew M."/>
            <person name="Finn R."/>
            <person name="Kale V."/>
            <person name="Holt S."/>
            <person name="Cochrane G."/>
            <person name="Meng A."/>
            <person name="Brown T."/>
            <person name="Cohen L."/>
        </authorList>
    </citation>
    <scope>NUCLEOTIDE SEQUENCE</scope>
    <source>
        <strain evidence="2">GSBS06</strain>
    </source>
</reference>
<keyword evidence="1" id="KW-1133">Transmembrane helix</keyword>
<evidence type="ECO:0000256" key="1">
    <source>
        <dbReference type="SAM" id="Phobius"/>
    </source>
</evidence>
<keyword evidence="1" id="KW-0472">Membrane</keyword>
<name>A0A7S3PJQ2_9STRA</name>
<evidence type="ECO:0000313" key="2">
    <source>
        <dbReference type="EMBL" id="CAE0441573.1"/>
    </source>
</evidence>
<dbReference type="EMBL" id="HBIN01015431">
    <property type="protein sequence ID" value="CAE0441573.1"/>
    <property type="molecule type" value="Transcribed_RNA"/>
</dbReference>
<dbReference type="AlphaFoldDB" id="A0A7S3PJQ2"/>
<feature type="transmembrane region" description="Helical" evidence="1">
    <location>
        <begin position="111"/>
        <end position="132"/>
    </location>
</feature>
<sequence>MLSQKALTLIDMERGEVAEVVRTLYENLSNRNIEAVESLQQVEALLLCELVFVLSIIGGLKSLGLLQHHLSQFVGILEFVGAFILLNPFLNIVELLELDLTYKLEKDQLKIFDFEISALIGCSLLLYALGIVLSTPGKFGSPVCWFHILVIFALVQFWNRSDHITGNYYAGNEKTDKIYYPNFAPAACVCVGIMFGFLTRLWYDRVDRNTSIDILLRRKEKLTAKEKERKKQE</sequence>
<feature type="transmembrane region" description="Helical" evidence="1">
    <location>
        <begin position="73"/>
        <end position="91"/>
    </location>
</feature>
<feature type="transmembrane region" description="Helical" evidence="1">
    <location>
        <begin position="178"/>
        <end position="198"/>
    </location>
</feature>
<protein>
    <submittedName>
        <fullName evidence="2">Uncharacterized protein</fullName>
    </submittedName>
</protein>
<gene>
    <name evidence="2" type="ORF">ASTO00021_LOCUS11705</name>
</gene>
<organism evidence="2">
    <name type="scientific">Aplanochytrium stocchinoi</name>
    <dbReference type="NCBI Taxonomy" id="215587"/>
    <lineage>
        <taxon>Eukaryota</taxon>
        <taxon>Sar</taxon>
        <taxon>Stramenopiles</taxon>
        <taxon>Bigyra</taxon>
        <taxon>Labyrinthulomycetes</taxon>
        <taxon>Thraustochytrida</taxon>
        <taxon>Thraustochytriidae</taxon>
        <taxon>Aplanochytrium</taxon>
    </lineage>
</organism>